<dbReference type="AlphaFoldDB" id="A0ABD1S074"/>
<protein>
    <submittedName>
        <fullName evidence="2">Replication protein A 70 kDa DNA-binding subunit D-like</fullName>
    </submittedName>
</protein>
<feature type="compositionally biased region" description="Polar residues" evidence="1">
    <location>
        <begin position="18"/>
        <end position="27"/>
    </location>
</feature>
<dbReference type="Gene3D" id="2.40.50.140">
    <property type="entry name" value="Nucleic acid-binding proteins"/>
    <property type="match status" value="1"/>
</dbReference>
<dbReference type="InterPro" id="IPR012340">
    <property type="entry name" value="NA-bd_OB-fold"/>
</dbReference>
<organism evidence="2 3">
    <name type="scientific">Forsythia ovata</name>
    <dbReference type="NCBI Taxonomy" id="205694"/>
    <lineage>
        <taxon>Eukaryota</taxon>
        <taxon>Viridiplantae</taxon>
        <taxon>Streptophyta</taxon>
        <taxon>Embryophyta</taxon>
        <taxon>Tracheophyta</taxon>
        <taxon>Spermatophyta</taxon>
        <taxon>Magnoliopsida</taxon>
        <taxon>eudicotyledons</taxon>
        <taxon>Gunneridae</taxon>
        <taxon>Pentapetalae</taxon>
        <taxon>asterids</taxon>
        <taxon>lamiids</taxon>
        <taxon>Lamiales</taxon>
        <taxon>Oleaceae</taxon>
        <taxon>Forsythieae</taxon>
        <taxon>Forsythia</taxon>
    </lineage>
</organism>
<evidence type="ECO:0000313" key="3">
    <source>
        <dbReference type="Proteomes" id="UP001604277"/>
    </source>
</evidence>
<comment type="caution">
    <text evidence="2">The sequence shown here is derived from an EMBL/GenBank/DDBJ whole genome shotgun (WGS) entry which is preliminary data.</text>
</comment>
<name>A0ABD1S074_9LAMI</name>
<feature type="region of interest" description="Disordered" evidence="1">
    <location>
        <begin position="1"/>
        <end position="27"/>
    </location>
</feature>
<dbReference type="Proteomes" id="UP001604277">
    <property type="component" value="Unassembled WGS sequence"/>
</dbReference>
<dbReference type="EMBL" id="JBFOLJ010000011">
    <property type="protein sequence ID" value="KAL2494100.1"/>
    <property type="molecule type" value="Genomic_DNA"/>
</dbReference>
<accession>A0ABD1S074</accession>
<evidence type="ECO:0000256" key="1">
    <source>
        <dbReference type="SAM" id="MobiDB-lite"/>
    </source>
</evidence>
<gene>
    <name evidence="2" type="ORF">Fot_37857</name>
</gene>
<evidence type="ECO:0000313" key="2">
    <source>
        <dbReference type="EMBL" id="KAL2494100.1"/>
    </source>
</evidence>
<sequence length="114" mass="13267">MSQLHNPTLLFRDHRQQRNGTNQNKHLNESTVQVTLYDHNITAFQDKLILGKTYLVSNALVKLKSADYRAKSGEVQWTILGRTRVRHIEENRINLLMSTYSFTGLRRSSKIHGF</sequence>
<keyword evidence="3" id="KW-1185">Reference proteome</keyword>
<proteinExistence type="predicted"/>
<reference evidence="3" key="1">
    <citation type="submission" date="2024-07" db="EMBL/GenBank/DDBJ databases">
        <title>Two chromosome-level genome assemblies of Korean endemic species Abeliophyllum distichum and Forsythia ovata (Oleaceae).</title>
        <authorList>
            <person name="Jang H."/>
        </authorList>
    </citation>
    <scope>NUCLEOTIDE SEQUENCE [LARGE SCALE GENOMIC DNA]</scope>
</reference>